<sequence length="1034" mass="115651">MKAPIMDARDIDAIVKEMLELAPYYTPEWLPATNQDSGTALMNIFARMYAGIIQRLNRVPDKNFIAFLNMLGMKLQPASQARGPVTFELSAGARDPVLIPARTQIAAPASNGGSPIVFETERPIMATPAKPTEAFTYMPSANMITQAPSGLWDGKASEPFELFAETDLQEHAIYLGHNDLFNVISDVRIRLNFVGRTLTDRQLELLAELDWQYATADEWLPFDAVRKENYIDLEKKAGTPLTLNEVNGIKSRWIRGIVKPGQIEEAEDVLLDSLHFSVEKLTPLPPDLAFYNNIPLNLSEDPIYPFGTTPRTYDTFYLANQEALSKKGATVTLSFRVQSDIYNDALVKLSWEYWDGRGWVSLRVVDNKINDSVRTIQFKNQTNIAETTVNGQPNYWIRCRIVSGDYGREKYTPSDGNIDRTSILEPQLKSIGFTYTSNDKSNAQYIFTHNNLDFQERTTDWANGKMAQPFYKRADAYQCLYIGFDKPPLKGPISMYVNLQDQAYTEAAFPRLEWEYYRNNQVHQGWARLDVSDDTQHMTQSGCVAFIGQNDFSASVQFGKSLYWIRAIDVEDRYRSADPLGTALRINRKIRIIQAAAEKEGRGEDCTCGPAPCSDFTLFDPRFPHNANTNLAPSPKMNGIHINTVMTAHAESITAERLGSSSGNASQTFSFSKFPVLTEDIFVDELRTLTEEERKSLRDDPAAQVRETKDEAGNTTAFWVRWTPIEHIQDSTPNGRHYEIDRTFGSIQFGDDNHGKIPSIGSDNIKADYAAGGGTAGNIGANEIKIMRTSIAYVDRASNPYPFGGGFDTELLEQALERGPRSFRIRNRAVSASDYEHLTLQAAQGITKVKCLPNFNDRGEHESGWVTVILVPQGAEAKPSPSPQLRRQVEAYLRERAPSVISSPRHIKALGPLYAEVSVSARLVVSSFDDVPIVSQSAHRTVSEYLHPLTGGKDGRGWEFGKLPCLSDFYTLFEADRNVDHVEELSMTIRDAVTGTSISVTPETSMDIRTVPYLLIYSGEHKLTVTSLPVTGAR</sequence>
<accession>A0A329LU37</accession>
<name>A0A329LU37_9BACL</name>
<gene>
    <name evidence="1" type="ORF">DQG23_36095</name>
</gene>
<dbReference type="Proteomes" id="UP000250369">
    <property type="component" value="Unassembled WGS sequence"/>
</dbReference>
<dbReference type="NCBIfam" id="TIGR02243">
    <property type="entry name" value="putative baseplate assembly protein"/>
    <property type="match status" value="1"/>
</dbReference>
<protein>
    <submittedName>
        <fullName evidence="1">Putative baseplate assembly protein</fullName>
    </submittedName>
</protein>
<proteinExistence type="predicted"/>
<dbReference type="RefSeq" id="WP_113035901.1">
    <property type="nucleotide sequence ID" value="NZ_QMFB01000037.1"/>
</dbReference>
<dbReference type="AlphaFoldDB" id="A0A329LU37"/>
<comment type="caution">
    <text evidence="1">The sequence shown here is derived from an EMBL/GenBank/DDBJ whole genome shotgun (WGS) entry which is preliminary data.</text>
</comment>
<evidence type="ECO:0000313" key="2">
    <source>
        <dbReference type="Proteomes" id="UP000250369"/>
    </source>
</evidence>
<evidence type="ECO:0000313" key="1">
    <source>
        <dbReference type="EMBL" id="RAV11471.1"/>
    </source>
</evidence>
<dbReference type="InterPro" id="IPR011749">
    <property type="entry name" value="CHP02243"/>
</dbReference>
<organism evidence="1 2">
    <name type="scientific">Paenibacillus contaminans</name>
    <dbReference type="NCBI Taxonomy" id="450362"/>
    <lineage>
        <taxon>Bacteria</taxon>
        <taxon>Bacillati</taxon>
        <taxon>Bacillota</taxon>
        <taxon>Bacilli</taxon>
        <taxon>Bacillales</taxon>
        <taxon>Paenibacillaceae</taxon>
        <taxon>Paenibacillus</taxon>
    </lineage>
</organism>
<keyword evidence="2" id="KW-1185">Reference proteome</keyword>
<dbReference type="OrthoDB" id="366288at2"/>
<dbReference type="EMBL" id="QMFB01000037">
    <property type="protein sequence ID" value="RAV11471.1"/>
    <property type="molecule type" value="Genomic_DNA"/>
</dbReference>
<reference evidence="1 2" key="1">
    <citation type="journal article" date="2009" name="Int. J. Syst. Evol. Microbiol.">
        <title>Paenibacillus contaminans sp. nov., isolated from a contaminated laboratory plate.</title>
        <authorList>
            <person name="Chou J.H."/>
            <person name="Lee J.H."/>
            <person name="Lin M.C."/>
            <person name="Chang P.S."/>
            <person name="Arun A.B."/>
            <person name="Young C.C."/>
            <person name="Chen W.M."/>
        </authorList>
    </citation>
    <scope>NUCLEOTIDE SEQUENCE [LARGE SCALE GENOMIC DNA]</scope>
    <source>
        <strain evidence="1 2">CKOBP-6</strain>
    </source>
</reference>